<dbReference type="NCBIfam" id="TIGR01181">
    <property type="entry name" value="dTDP_gluc_dehyt"/>
    <property type="match status" value="1"/>
</dbReference>
<accession>A0A0G0TCA3</accession>
<dbReference type="InterPro" id="IPR016040">
    <property type="entry name" value="NAD(P)-bd_dom"/>
</dbReference>
<dbReference type="EC" id="4.2.1.46" evidence="4 7"/>
<name>A0A0G0TCA3_9BACT</name>
<dbReference type="Gene3D" id="3.90.25.10">
    <property type="entry name" value="UDP-galactose 4-epimerase, domain 1"/>
    <property type="match status" value="1"/>
</dbReference>
<dbReference type="InterPro" id="IPR005888">
    <property type="entry name" value="dTDP_Gluc_deHydtase"/>
</dbReference>
<reference evidence="9 10" key="1">
    <citation type="journal article" date="2015" name="Nature">
        <title>rRNA introns, odd ribosomes, and small enigmatic genomes across a large radiation of phyla.</title>
        <authorList>
            <person name="Brown C.T."/>
            <person name="Hug L.A."/>
            <person name="Thomas B.C."/>
            <person name="Sharon I."/>
            <person name="Castelle C.J."/>
            <person name="Singh A."/>
            <person name="Wilkins M.J."/>
            <person name="Williams K.H."/>
            <person name="Banfield J.F."/>
        </authorList>
    </citation>
    <scope>NUCLEOTIDE SEQUENCE [LARGE SCALE GENOMIC DNA]</scope>
</reference>
<feature type="domain" description="NAD(P)-binding" evidence="8">
    <location>
        <begin position="2"/>
        <end position="293"/>
    </location>
</feature>
<dbReference type="Proteomes" id="UP000034855">
    <property type="component" value="Unassembled WGS sequence"/>
</dbReference>
<evidence type="ECO:0000256" key="1">
    <source>
        <dbReference type="ARBA" id="ARBA00001539"/>
    </source>
</evidence>
<organism evidence="9 10">
    <name type="scientific">Candidatus Magasanikbacteria bacterium GW2011_GWA2_40_10</name>
    <dbReference type="NCBI Taxonomy" id="1619037"/>
    <lineage>
        <taxon>Bacteria</taxon>
        <taxon>Candidatus Magasanikiibacteriota</taxon>
    </lineage>
</organism>
<sequence length="325" mass="37378">MGSHFIKYVLAKYPDYQVVNFDKLTYAGNLENLREIEGSSNYNFVHGDICDRVAVEKVAQEFGIDVIVNYAAETHVDRSIMDPDAFLRTDVLGTFSLLEATKKFNLKKMVQVSTDEVYGSIDLGSFTEESPFAPNSPYAAAKAGGDHLCRAYWVTYQTPIVVSHSCNFYGTNQYPEKLIPFFITNLLEGKKVPLYGDGKNVREWIHTSDHCRAIDILLHEAMPGEVYNIGSNNELQNIELTKLVLTEMGFGEDMVEPVKDRPGHDRRYAIDYSKMTKDFGWKPNKSFTEGLKEAIEWYRKNEDWWKPLKSGEHLNYFRKQYEERV</sequence>
<evidence type="ECO:0000259" key="8">
    <source>
        <dbReference type="Pfam" id="PF16363"/>
    </source>
</evidence>
<dbReference type="PATRIC" id="fig|1619037.3.peg.12"/>
<comment type="catalytic activity">
    <reaction evidence="1 7">
        <text>dTDP-alpha-D-glucose = dTDP-4-dehydro-6-deoxy-alpha-D-glucose + H2O</text>
        <dbReference type="Rhea" id="RHEA:17221"/>
        <dbReference type="ChEBI" id="CHEBI:15377"/>
        <dbReference type="ChEBI" id="CHEBI:57477"/>
        <dbReference type="ChEBI" id="CHEBI:57649"/>
        <dbReference type="EC" id="4.2.1.46"/>
    </reaction>
</comment>
<evidence type="ECO:0000313" key="9">
    <source>
        <dbReference type="EMBL" id="KKR35507.1"/>
    </source>
</evidence>
<protein>
    <recommendedName>
        <fullName evidence="4 7">dTDP-glucose 4,6-dehydratase</fullName>
        <ecNumber evidence="4 7">4.2.1.46</ecNumber>
    </recommendedName>
</protein>
<dbReference type="AlphaFoldDB" id="A0A0G0TCA3"/>
<comment type="cofactor">
    <cofactor evidence="2 7">
        <name>NAD(+)</name>
        <dbReference type="ChEBI" id="CHEBI:57540"/>
    </cofactor>
</comment>
<evidence type="ECO:0000256" key="2">
    <source>
        <dbReference type="ARBA" id="ARBA00001911"/>
    </source>
</evidence>
<dbReference type="GO" id="GO:0008460">
    <property type="term" value="F:dTDP-glucose 4,6-dehydratase activity"/>
    <property type="evidence" value="ECO:0007669"/>
    <property type="project" value="UniProtKB-EC"/>
</dbReference>
<dbReference type="Pfam" id="PF16363">
    <property type="entry name" value="GDP_Man_Dehyd"/>
    <property type="match status" value="1"/>
</dbReference>
<evidence type="ECO:0000256" key="3">
    <source>
        <dbReference type="ARBA" id="ARBA00008178"/>
    </source>
</evidence>
<dbReference type="Gene3D" id="3.40.50.720">
    <property type="entry name" value="NAD(P)-binding Rossmann-like Domain"/>
    <property type="match status" value="1"/>
</dbReference>
<evidence type="ECO:0000256" key="5">
    <source>
        <dbReference type="ARBA" id="ARBA00023027"/>
    </source>
</evidence>
<dbReference type="STRING" id="1619037.UT67_C0001G0012"/>
<dbReference type="SUPFAM" id="SSF51735">
    <property type="entry name" value="NAD(P)-binding Rossmann-fold domains"/>
    <property type="match status" value="1"/>
</dbReference>
<keyword evidence="5" id="KW-0520">NAD</keyword>
<dbReference type="InterPro" id="IPR036291">
    <property type="entry name" value="NAD(P)-bd_dom_sf"/>
</dbReference>
<keyword evidence="6 7" id="KW-0456">Lyase</keyword>
<evidence type="ECO:0000256" key="4">
    <source>
        <dbReference type="ARBA" id="ARBA00011990"/>
    </source>
</evidence>
<evidence type="ECO:0000256" key="7">
    <source>
        <dbReference type="RuleBase" id="RU004473"/>
    </source>
</evidence>
<comment type="similarity">
    <text evidence="3 7">Belongs to the NAD(P)-dependent epimerase/dehydratase family. dTDP-glucose dehydratase subfamily.</text>
</comment>
<comment type="caution">
    <text evidence="9">The sequence shown here is derived from an EMBL/GenBank/DDBJ whole genome shotgun (WGS) entry which is preliminary data.</text>
</comment>
<evidence type="ECO:0000313" key="10">
    <source>
        <dbReference type="Proteomes" id="UP000034855"/>
    </source>
</evidence>
<gene>
    <name evidence="9" type="ORF">UT67_C0001G0012</name>
</gene>
<evidence type="ECO:0000256" key="6">
    <source>
        <dbReference type="ARBA" id="ARBA00023239"/>
    </source>
</evidence>
<dbReference type="PANTHER" id="PTHR43000">
    <property type="entry name" value="DTDP-D-GLUCOSE 4,6-DEHYDRATASE-RELATED"/>
    <property type="match status" value="1"/>
</dbReference>
<dbReference type="EMBL" id="LBXR01000001">
    <property type="protein sequence ID" value="KKR35507.1"/>
    <property type="molecule type" value="Genomic_DNA"/>
</dbReference>
<proteinExistence type="inferred from homology"/>
<dbReference type="CDD" id="cd05246">
    <property type="entry name" value="dTDP_GD_SDR_e"/>
    <property type="match status" value="1"/>
</dbReference>
<dbReference type="GO" id="GO:0009225">
    <property type="term" value="P:nucleotide-sugar metabolic process"/>
    <property type="evidence" value="ECO:0007669"/>
    <property type="project" value="InterPro"/>
</dbReference>